<dbReference type="Gene3D" id="2.170.270.10">
    <property type="entry name" value="SET domain"/>
    <property type="match status" value="1"/>
</dbReference>
<sequence>MEDALVFRIRELLVAEPDVGYRAAHIRLKQEAEFEQVSLKKVQLALQAVRSAGGDYFSLLKAGHAAAVLWEVTDFEAKGKGVRALAPLPRGTVVLKEKPIMAMKFEMARDIMACCDENMARQISHEASVDFVTREFAKLAEADQARMLDLYDCASAFHVDVGSEPILILLSAKFWSNSVPGPPAASDPDEEDTVLCPSVARFNHSCKANAIYTWHGSAKAGEVCIVTTADILPGEEICVCYLPSSTISDSVDERQAWTKETFGFGCQCVMCGSGPEAREFERHRVEMIQLKETIQKVVSDLGSASPELISAGLRAAERLLMLYQADKYGSPSKLRILGWEGYNLTVAGKRPEEETKSWAKIRRDGGDVCDEAAMEVVQPDCLAVKQHVKLHRVTNLSVL</sequence>
<reference evidence="2" key="1">
    <citation type="submission" date="2021-02" db="EMBL/GenBank/DDBJ databases">
        <authorList>
            <person name="Dougan E. K."/>
            <person name="Rhodes N."/>
            <person name="Thang M."/>
            <person name="Chan C."/>
        </authorList>
    </citation>
    <scope>NUCLEOTIDE SEQUENCE</scope>
</reference>
<dbReference type="Pfam" id="PF00856">
    <property type="entry name" value="SET"/>
    <property type="match status" value="1"/>
</dbReference>
<gene>
    <name evidence="2" type="ORF">PGLA1383_LOCUS26840</name>
</gene>
<dbReference type="AlphaFoldDB" id="A0A813F602"/>
<evidence type="ECO:0000313" key="2">
    <source>
        <dbReference type="EMBL" id="CAE8609016.1"/>
    </source>
</evidence>
<evidence type="ECO:0000313" key="3">
    <source>
        <dbReference type="Proteomes" id="UP000654075"/>
    </source>
</evidence>
<name>A0A813F602_POLGL</name>
<dbReference type="SUPFAM" id="SSF82199">
    <property type="entry name" value="SET domain"/>
    <property type="match status" value="1"/>
</dbReference>
<keyword evidence="3" id="KW-1185">Reference proteome</keyword>
<comment type="caution">
    <text evidence="2">The sequence shown here is derived from an EMBL/GenBank/DDBJ whole genome shotgun (WGS) entry which is preliminary data.</text>
</comment>
<dbReference type="InterPro" id="IPR001214">
    <property type="entry name" value="SET_dom"/>
</dbReference>
<dbReference type="OrthoDB" id="265717at2759"/>
<accession>A0A813F602</accession>
<dbReference type="InterPro" id="IPR046341">
    <property type="entry name" value="SET_dom_sf"/>
</dbReference>
<dbReference type="PANTHER" id="PTHR47332:SF4">
    <property type="entry name" value="SET DOMAIN-CONTAINING PROTEIN 5"/>
    <property type="match status" value="1"/>
</dbReference>
<dbReference type="PROSITE" id="PS50280">
    <property type="entry name" value="SET"/>
    <property type="match status" value="1"/>
</dbReference>
<evidence type="ECO:0000259" key="1">
    <source>
        <dbReference type="PROSITE" id="PS50280"/>
    </source>
</evidence>
<protein>
    <recommendedName>
        <fullName evidence="1">SET domain-containing protein</fullName>
    </recommendedName>
</protein>
<organism evidence="2 3">
    <name type="scientific">Polarella glacialis</name>
    <name type="common">Dinoflagellate</name>
    <dbReference type="NCBI Taxonomy" id="89957"/>
    <lineage>
        <taxon>Eukaryota</taxon>
        <taxon>Sar</taxon>
        <taxon>Alveolata</taxon>
        <taxon>Dinophyceae</taxon>
        <taxon>Suessiales</taxon>
        <taxon>Suessiaceae</taxon>
        <taxon>Polarella</taxon>
    </lineage>
</organism>
<dbReference type="EMBL" id="CAJNNV010024223">
    <property type="protein sequence ID" value="CAE8609016.1"/>
    <property type="molecule type" value="Genomic_DNA"/>
</dbReference>
<dbReference type="CDD" id="cd20071">
    <property type="entry name" value="SET_SMYD"/>
    <property type="match status" value="1"/>
</dbReference>
<dbReference type="PANTHER" id="PTHR47332">
    <property type="entry name" value="SET DOMAIN-CONTAINING PROTEIN 5"/>
    <property type="match status" value="1"/>
</dbReference>
<feature type="domain" description="SET" evidence="1">
    <location>
        <begin position="68"/>
        <end position="242"/>
    </location>
</feature>
<dbReference type="InterPro" id="IPR053185">
    <property type="entry name" value="SET_domain_protein"/>
</dbReference>
<dbReference type="Proteomes" id="UP000654075">
    <property type="component" value="Unassembled WGS sequence"/>
</dbReference>
<proteinExistence type="predicted"/>